<dbReference type="Proteomes" id="UP000076563">
    <property type="component" value="Unassembled WGS sequence"/>
</dbReference>
<evidence type="ECO:0000313" key="4">
    <source>
        <dbReference type="EMBL" id="PUA34776.1"/>
    </source>
</evidence>
<proteinExistence type="predicted"/>
<keyword evidence="1" id="KW-1133">Transmembrane helix</keyword>
<comment type="caution">
    <text evidence="3">The sequence shown here is derived from an EMBL/GenBank/DDBJ whole genome shotgun (WGS) entry which is preliminary data.</text>
</comment>
<gene>
    <name evidence="3" type="ORF">AV654_05220</name>
    <name evidence="4" type="ORF">C8Z91_33395</name>
</gene>
<organism evidence="3 5">
    <name type="scientific">Paenibacillus elgii</name>
    <dbReference type="NCBI Taxonomy" id="189691"/>
    <lineage>
        <taxon>Bacteria</taxon>
        <taxon>Bacillati</taxon>
        <taxon>Bacillota</taxon>
        <taxon>Bacilli</taxon>
        <taxon>Bacillales</taxon>
        <taxon>Paenibacillaceae</taxon>
        <taxon>Paenibacillus</taxon>
    </lineage>
</organism>
<evidence type="ECO:0000259" key="2">
    <source>
        <dbReference type="Pfam" id="PF13786"/>
    </source>
</evidence>
<sequence length="472" mass="52282">MDTNQVDSLFSKENTAAPVPDIFRKRINKTLDSLPDLPKAGRKGYSKRVKKALAGAAAVVFVGGAILANPPAMADFVKSLFSESYDAGLASSLKQGLVQYPNARTTDKGVTITVSEVMADRSRIVLAVGAENKNGESLVGRVDWGRLEFQDEHGKVAAHLKYEEGNVYTYVFTEKPTSETLTVAGNFTEIGSFATRIEGNWNIRFDVNLAQADQQTKTVPINQEYVAPQGYTIEVNRLTKAPSAARLDLTVSLLDKGQIFDAEQFKRNQALMSHELMFHFEDKQGKPISYVNPQELPAVVHQFTGDSYFDEATGKMHLSYIFSPQLFDDKIFDQTGMRLVLDGCVLPVKSGKSLTFKPEEAMRKPVIFEDNEGKFTISDVRLDGQGARMKLTGNVYYRPTSGEWSVVDDQGRQYPVEFIGGGISDINQVLLDASLVIKGMSEIPSEMTLTHKVANKLYSDQNWSFELPQNEG</sequence>
<dbReference type="Gene3D" id="2.60.40.1630">
    <property type="entry name" value="bacillus anthracis domain"/>
    <property type="match status" value="1"/>
</dbReference>
<reference evidence="3" key="2">
    <citation type="submission" date="2016-01" db="EMBL/GenBank/DDBJ databases">
        <authorList>
            <person name="McClelland M."/>
            <person name="Jain A."/>
            <person name="Saraogi P."/>
            <person name="Mendelson R."/>
            <person name="Westerman R."/>
            <person name="SanMiguel P."/>
            <person name="Csonka L."/>
        </authorList>
    </citation>
    <scope>NUCLEOTIDE SEQUENCE</scope>
    <source>
        <strain evidence="3">M63</strain>
    </source>
</reference>
<dbReference type="EMBL" id="PYHP01000099">
    <property type="protein sequence ID" value="PUA34776.1"/>
    <property type="molecule type" value="Genomic_DNA"/>
</dbReference>
<protein>
    <submittedName>
        <fullName evidence="4">DUF4179 domain-containing protein</fullName>
    </submittedName>
</protein>
<dbReference type="AlphaFoldDB" id="A0A163TD84"/>
<feature type="transmembrane region" description="Helical" evidence="1">
    <location>
        <begin position="52"/>
        <end position="72"/>
    </location>
</feature>
<evidence type="ECO:0000313" key="6">
    <source>
        <dbReference type="Proteomes" id="UP000244184"/>
    </source>
</evidence>
<keyword evidence="5" id="KW-1185">Reference proteome</keyword>
<evidence type="ECO:0000256" key="1">
    <source>
        <dbReference type="SAM" id="Phobius"/>
    </source>
</evidence>
<name>A0A163TD84_9BACL</name>
<dbReference type="EMBL" id="LQRA01000110">
    <property type="protein sequence ID" value="KZE71608.1"/>
    <property type="molecule type" value="Genomic_DNA"/>
</dbReference>
<reference evidence="4 6" key="3">
    <citation type="submission" date="2018-03" db="EMBL/GenBank/DDBJ databases">
        <title>Genome sequence of Paenibacillus elgii strain AC13 an antimicrobial compound producing bacteria.</title>
        <authorList>
            <person name="Kurokawa A.S."/>
            <person name="Araujo J.F."/>
            <person name="Costa R.A."/>
            <person name="Ortega D.B."/>
            <person name="Pires A.S."/>
            <person name="Pappas G.J.Jr."/>
            <person name="Franco O.L."/>
            <person name="Barreto C."/>
            <person name="Magalhaes B.S."/>
            <person name="Kruger R.H."/>
        </authorList>
    </citation>
    <scope>NUCLEOTIDE SEQUENCE [LARGE SCALE GENOMIC DNA]</scope>
    <source>
        <strain evidence="4 6">AC13</strain>
    </source>
</reference>
<accession>A0A163TD84</accession>
<dbReference type="OrthoDB" id="2460662at2"/>
<dbReference type="RefSeq" id="WP_063187996.1">
    <property type="nucleotide sequence ID" value="NZ_LQRA01000110.1"/>
</dbReference>
<dbReference type="Proteomes" id="UP000244184">
    <property type="component" value="Unassembled WGS sequence"/>
</dbReference>
<evidence type="ECO:0000313" key="5">
    <source>
        <dbReference type="Proteomes" id="UP000076563"/>
    </source>
</evidence>
<evidence type="ECO:0000313" key="3">
    <source>
        <dbReference type="EMBL" id="KZE71608.1"/>
    </source>
</evidence>
<keyword evidence="1" id="KW-0812">Transmembrane</keyword>
<reference evidence="5" key="1">
    <citation type="submission" date="2016-01" db="EMBL/GenBank/DDBJ databases">
        <title>Draft genome of Chromobacterium sp. F49.</title>
        <authorList>
            <person name="Hong K.W."/>
        </authorList>
    </citation>
    <scope>NUCLEOTIDE SEQUENCE [LARGE SCALE GENOMIC DNA]</scope>
    <source>
        <strain evidence="5">M63</strain>
    </source>
</reference>
<dbReference type="STRING" id="1007103.GCA_000213315_04099"/>
<dbReference type="InterPro" id="IPR025436">
    <property type="entry name" value="DUF4179"/>
</dbReference>
<dbReference type="Pfam" id="PF13786">
    <property type="entry name" value="DUF4179"/>
    <property type="match status" value="1"/>
</dbReference>
<feature type="domain" description="DUF4179" evidence="2">
    <location>
        <begin position="46"/>
        <end position="127"/>
    </location>
</feature>
<keyword evidence="1" id="KW-0472">Membrane</keyword>